<dbReference type="GO" id="GO:0005525">
    <property type="term" value="F:GTP binding"/>
    <property type="evidence" value="ECO:0007669"/>
    <property type="project" value="UniProtKB-KW"/>
</dbReference>
<dbReference type="PANTHER" id="PTHR45782:SF4">
    <property type="entry name" value="MITOCHONDRIAL RIBOSOME-ASSOCIATED GTPASE 1"/>
    <property type="match status" value="1"/>
</dbReference>
<name>A0A1V8TI06_9PEZI</name>
<dbReference type="InterPro" id="IPR006073">
    <property type="entry name" value="GTP-bd"/>
</dbReference>
<dbReference type="CDD" id="cd01856">
    <property type="entry name" value="YlqF"/>
    <property type="match status" value="1"/>
</dbReference>
<comment type="caution">
    <text evidence="4">The sequence shown here is derived from an EMBL/GenBank/DDBJ whole genome shotgun (WGS) entry which is preliminary data.</text>
</comment>
<dbReference type="EMBL" id="NAJO01000007">
    <property type="protein sequence ID" value="OQO10996.1"/>
    <property type="molecule type" value="Genomic_DNA"/>
</dbReference>
<dbReference type="InParanoid" id="A0A1V8TI06"/>
<organism evidence="4 5">
    <name type="scientific">Cryoendolithus antarcticus</name>
    <dbReference type="NCBI Taxonomy" id="1507870"/>
    <lineage>
        <taxon>Eukaryota</taxon>
        <taxon>Fungi</taxon>
        <taxon>Dikarya</taxon>
        <taxon>Ascomycota</taxon>
        <taxon>Pezizomycotina</taxon>
        <taxon>Dothideomycetes</taxon>
        <taxon>Dothideomycetidae</taxon>
        <taxon>Cladosporiales</taxon>
        <taxon>Cladosporiaceae</taxon>
        <taxon>Cryoendolithus</taxon>
    </lineage>
</organism>
<dbReference type="STRING" id="1507870.A0A1V8TI06"/>
<dbReference type="AlphaFoldDB" id="A0A1V8TI06"/>
<keyword evidence="1" id="KW-0547">Nucleotide-binding</keyword>
<dbReference type="GO" id="GO:0005739">
    <property type="term" value="C:mitochondrion"/>
    <property type="evidence" value="ECO:0007669"/>
    <property type="project" value="TreeGrafter"/>
</dbReference>
<dbReference type="SUPFAM" id="SSF52540">
    <property type="entry name" value="P-loop containing nucleoside triphosphate hydrolases"/>
    <property type="match status" value="1"/>
</dbReference>
<sequence length="881" mass="96771">MATSFIARTAFPVLDSLPRSYYLGHHAAGLSKMRTLLAQIDLIVECRDYRVPLTSHNPLFEDSLAGKERMIVYTKKDLGRTGNEEDVRREALLRQWHHPSQVLFSSHTAQRDTRSILSHIASSHASRNNFTGSHLMVVGMPNIGKSSLINALRRVGVNKGKAAQTGDQPGVTRNIAKSGVKIIDGGTGDGGGGSVYLVDTPGVFIPYVPDAEAMLKLALCGSVKDTILPPTILADYLLYHLNKHYPKAYSDFSPPTNDILALLSAIAIRNGRLGKGAVPDLAAAALWMVQRWRDGRFGAFVLDDVTEEAVAKKLSGDVGQGSLSQARKAVKEVARARNRAKVKQSSAGAGPTNVYDIPWQTLRRQVSMHLSNQKFATPFSSWTQSIGLNIPQSSYGRSAVAPTYISLLDTALWDERNAIFYTPPMCQLLAGGGGYSEEYLAFGVIDHAIAHRAVPQVVLASKYQALARAAGNLTTTAHLQGSTGTAFDAAARDVALLVGQHFALPILIYMLTLQTGANVAHGSTSASLATDRVQGLIRRLVLRDRVPNDWQYDHTIMTHAVYGRTHYKDTERAITCLKLAVQISRESRTTLGEVSSGPIVPPTVPTLVEMQKKGNLTKKGARAKKSKVTFCGGIVKASKSKTTPKRVRLNIGVREIPNLYIDMKWFETPFSSWTQSLAYALQILPKYGSKAWISLLDTKKLPPRNVILWTPALRVIDPHAYTQWPMEFLAYGIIDESAALRSINGDVLKALCNSSLQKFRQAGHRVLGAHLDSIAVKSVMTIIQDTKALVGDDFALACVAYFRTYPMVKEPRNDDRVRKRIGSYTPLIHVLAEHFRVPGDWSWDHTIMTSAVYDADFEDVRCAVGFMRELVNAQALYTSTL</sequence>
<reference evidence="5" key="1">
    <citation type="submission" date="2017-03" db="EMBL/GenBank/DDBJ databases">
        <title>Genomes of endolithic fungi from Antarctica.</title>
        <authorList>
            <person name="Coleine C."/>
            <person name="Masonjones S."/>
            <person name="Stajich J.E."/>
        </authorList>
    </citation>
    <scope>NUCLEOTIDE SEQUENCE [LARGE SCALE GENOMIC DNA]</scope>
    <source>
        <strain evidence="5">CCFEE 5527</strain>
    </source>
</reference>
<dbReference type="InterPro" id="IPR023179">
    <property type="entry name" value="GTP-bd_ortho_bundle_sf"/>
</dbReference>
<gene>
    <name evidence="4" type="ORF">B0A48_05251</name>
</gene>
<keyword evidence="5" id="KW-1185">Reference proteome</keyword>
<evidence type="ECO:0000256" key="1">
    <source>
        <dbReference type="ARBA" id="ARBA00022741"/>
    </source>
</evidence>
<protein>
    <recommendedName>
        <fullName evidence="3">G domain-containing protein</fullName>
    </recommendedName>
</protein>
<dbReference type="InterPro" id="IPR027417">
    <property type="entry name" value="P-loop_NTPase"/>
</dbReference>
<evidence type="ECO:0000313" key="4">
    <source>
        <dbReference type="EMBL" id="OQO10996.1"/>
    </source>
</evidence>
<evidence type="ECO:0000259" key="3">
    <source>
        <dbReference type="Pfam" id="PF01926"/>
    </source>
</evidence>
<dbReference type="Gene3D" id="3.40.50.300">
    <property type="entry name" value="P-loop containing nucleotide triphosphate hydrolases"/>
    <property type="match status" value="1"/>
</dbReference>
<accession>A0A1V8TI06</accession>
<dbReference type="Proteomes" id="UP000192596">
    <property type="component" value="Unassembled WGS sequence"/>
</dbReference>
<feature type="domain" description="G" evidence="3">
    <location>
        <begin position="135"/>
        <end position="205"/>
    </location>
</feature>
<proteinExistence type="predicted"/>
<dbReference type="GO" id="GO:0003924">
    <property type="term" value="F:GTPase activity"/>
    <property type="evidence" value="ECO:0007669"/>
    <property type="project" value="TreeGrafter"/>
</dbReference>
<dbReference type="PANTHER" id="PTHR45782">
    <property type="entry name" value="MITOCHONDRIAL RIBOSOME-ASSOCIATED GTPASE 1"/>
    <property type="match status" value="1"/>
</dbReference>
<dbReference type="Pfam" id="PF01926">
    <property type="entry name" value="MMR_HSR1"/>
    <property type="match status" value="1"/>
</dbReference>
<dbReference type="Gene3D" id="1.10.1580.10">
    <property type="match status" value="1"/>
</dbReference>
<evidence type="ECO:0000313" key="5">
    <source>
        <dbReference type="Proteomes" id="UP000192596"/>
    </source>
</evidence>
<dbReference type="GO" id="GO:0032543">
    <property type="term" value="P:mitochondrial translation"/>
    <property type="evidence" value="ECO:0007669"/>
    <property type="project" value="TreeGrafter"/>
</dbReference>
<dbReference type="OrthoDB" id="269151at2759"/>
<keyword evidence="2" id="KW-0342">GTP-binding</keyword>
<evidence type="ECO:0000256" key="2">
    <source>
        <dbReference type="ARBA" id="ARBA00023134"/>
    </source>
</evidence>